<dbReference type="EMBL" id="CAEMXZ010000021">
    <property type="protein sequence ID" value="CAB4322961.1"/>
    <property type="molecule type" value="Genomic_DNA"/>
</dbReference>
<sequence>MSSEWLSAADCLQMGLAWRVTEPDELLAETMRHARVLAGKSISSLMESKRTIIESIRGPIAAARERENAAFAKLMGTAANIEALSALAERRTPDFAAIDLLED</sequence>
<name>A0A6J5YEZ3_9ZZZZ</name>
<dbReference type="Pfam" id="PF00378">
    <property type="entry name" value="ECH_1"/>
    <property type="match status" value="1"/>
</dbReference>
<proteinExistence type="predicted"/>
<organism evidence="1">
    <name type="scientific">freshwater metagenome</name>
    <dbReference type="NCBI Taxonomy" id="449393"/>
    <lineage>
        <taxon>unclassified sequences</taxon>
        <taxon>metagenomes</taxon>
        <taxon>ecological metagenomes</taxon>
    </lineage>
</organism>
<reference evidence="1" key="1">
    <citation type="submission" date="2020-05" db="EMBL/GenBank/DDBJ databases">
        <authorList>
            <person name="Chiriac C."/>
            <person name="Salcher M."/>
            <person name="Ghai R."/>
            <person name="Kavagutti S V."/>
        </authorList>
    </citation>
    <scope>NUCLEOTIDE SEQUENCE</scope>
</reference>
<protein>
    <submittedName>
        <fullName evidence="1">Unannotated protein</fullName>
    </submittedName>
</protein>
<dbReference type="Gene3D" id="3.90.226.10">
    <property type="entry name" value="2-enoyl-CoA Hydratase, Chain A, domain 1"/>
    <property type="match status" value="1"/>
</dbReference>
<gene>
    <name evidence="1" type="ORF">UFOPK1392_00704</name>
</gene>
<dbReference type="SUPFAM" id="SSF52096">
    <property type="entry name" value="ClpP/crotonase"/>
    <property type="match status" value="1"/>
</dbReference>
<dbReference type="InterPro" id="IPR001753">
    <property type="entry name" value="Enoyl-CoA_hydra/iso"/>
</dbReference>
<accession>A0A6J5YEZ3</accession>
<dbReference type="AlphaFoldDB" id="A0A6J5YEZ3"/>
<dbReference type="InterPro" id="IPR029045">
    <property type="entry name" value="ClpP/crotonase-like_dom_sf"/>
</dbReference>
<evidence type="ECO:0000313" key="1">
    <source>
        <dbReference type="EMBL" id="CAB4322961.1"/>
    </source>
</evidence>